<protein>
    <submittedName>
        <fullName evidence="1">Uncharacterized protein</fullName>
    </submittedName>
</protein>
<dbReference type="PANTHER" id="PTHR40710:SF1">
    <property type="entry name" value="RIKEN CDNA E230025N22 GENE"/>
    <property type="match status" value="1"/>
</dbReference>
<sequence>MQVKQAKPTLWDAAEEAQAHQAGRKSLCSGLLGDPLTDGGLSQLGWAMRELQVSKASEKRERWHREHTGLRLQREEHRHRSLLAGILQDTVNLAAQNRELRQVAD</sequence>
<dbReference type="AlphaFoldDB" id="L5LDG8"/>
<proteinExistence type="predicted"/>
<reference evidence="2" key="1">
    <citation type="journal article" date="2013" name="Science">
        <title>Comparative analysis of bat genomes provides insight into the evolution of flight and immunity.</title>
        <authorList>
            <person name="Zhang G."/>
            <person name="Cowled C."/>
            <person name="Shi Z."/>
            <person name="Huang Z."/>
            <person name="Bishop-Lilly K.A."/>
            <person name="Fang X."/>
            <person name="Wynne J.W."/>
            <person name="Xiong Z."/>
            <person name="Baker M.L."/>
            <person name="Zhao W."/>
            <person name="Tachedjian M."/>
            <person name="Zhu Y."/>
            <person name="Zhou P."/>
            <person name="Jiang X."/>
            <person name="Ng J."/>
            <person name="Yang L."/>
            <person name="Wu L."/>
            <person name="Xiao J."/>
            <person name="Feng Y."/>
            <person name="Chen Y."/>
            <person name="Sun X."/>
            <person name="Zhang Y."/>
            <person name="Marsh G.A."/>
            <person name="Crameri G."/>
            <person name="Broder C.C."/>
            <person name="Frey K.G."/>
            <person name="Wang L.F."/>
            <person name="Wang J."/>
        </authorList>
    </citation>
    <scope>NUCLEOTIDE SEQUENCE [LARGE SCALE GENOMIC DNA]</scope>
</reference>
<accession>L5LDG8</accession>
<dbReference type="PANTHER" id="PTHR40710">
    <property type="entry name" value="RIKEN CDNA E230025N22 GENE"/>
    <property type="match status" value="1"/>
</dbReference>
<evidence type="ECO:0000313" key="2">
    <source>
        <dbReference type="Proteomes" id="UP000010556"/>
    </source>
</evidence>
<dbReference type="Proteomes" id="UP000010556">
    <property type="component" value="Unassembled WGS sequence"/>
</dbReference>
<name>L5LDG8_MYODS</name>
<dbReference type="EMBL" id="KB113185">
    <property type="protein sequence ID" value="ELK23688.1"/>
    <property type="molecule type" value="Genomic_DNA"/>
</dbReference>
<gene>
    <name evidence="1" type="ORF">MDA_GLEAN10012434</name>
</gene>
<keyword evidence="2" id="KW-1185">Reference proteome</keyword>
<organism evidence="1 2">
    <name type="scientific">Myotis davidii</name>
    <name type="common">David's myotis</name>
    <dbReference type="NCBI Taxonomy" id="225400"/>
    <lineage>
        <taxon>Eukaryota</taxon>
        <taxon>Metazoa</taxon>
        <taxon>Chordata</taxon>
        <taxon>Craniata</taxon>
        <taxon>Vertebrata</taxon>
        <taxon>Euteleostomi</taxon>
        <taxon>Mammalia</taxon>
        <taxon>Eutheria</taxon>
        <taxon>Laurasiatheria</taxon>
        <taxon>Chiroptera</taxon>
        <taxon>Yangochiroptera</taxon>
        <taxon>Vespertilionidae</taxon>
        <taxon>Myotis</taxon>
    </lineage>
</organism>
<evidence type="ECO:0000313" key="1">
    <source>
        <dbReference type="EMBL" id="ELK23688.1"/>
    </source>
</evidence>